<evidence type="ECO:0000313" key="2">
    <source>
        <dbReference type="EMBL" id="WWA79240.1"/>
    </source>
</evidence>
<dbReference type="Pfam" id="PF20178">
    <property type="entry name" value="ToxA_N"/>
    <property type="match status" value="1"/>
</dbReference>
<dbReference type="EMBL" id="CP129946">
    <property type="protein sequence ID" value="WWA79240.1"/>
    <property type="molecule type" value="Genomic_DNA"/>
</dbReference>
<evidence type="ECO:0000313" key="3">
    <source>
        <dbReference type="Proteomes" id="UP001347174"/>
    </source>
</evidence>
<dbReference type="Proteomes" id="UP001347174">
    <property type="component" value="Chromosome"/>
</dbReference>
<keyword evidence="3" id="KW-1185">Reference proteome</keyword>
<dbReference type="InterPro" id="IPR046673">
    <property type="entry name" value="ToxA_N"/>
</dbReference>
<proteinExistence type="predicted"/>
<protein>
    <recommendedName>
        <fullName evidence="1">Dermonecrotic toxin N-terminal domain-containing protein</fullName>
    </recommendedName>
</protein>
<sequence>MILPPNPPPLPVWDFKPITGEKPETMPTYALVDAPRRQLADSRLTPKNQRADYKQLLHATHNALPRVRDEAKKWAEDMVFKLTGSKIDADTIFLNRFQQAQSANTATGWEHMEEEPTVSQALPDALLGNFNEHDSLPGVLDQQAGLYRAGRGQSTKGGYGAHNQFALTPSQLMHESWKSDFQMHMTQKLESFWRDHGDDYRTSLKGEFVYQARQQLKSYERASPAERARMPAEQRFTRDDYRLVMGAASNLPLAEDQALTVEQLRAQAPVKGVVLTHLFDINGLPANDILRFTAADDGPVRQLRDRRDGVQLLYVPGHQPAFLRFDSLTAMDQWVAAQGRDADKRKALESHFPLRDRQDNDVGFWSDVKAFITGDHQSNKGVDTALRDLGNGHWDSIEGTVIDSANVRIQGDVFSVIKDATQIRMSRDADTMIKSNSEVTRDTWLNDLTVAAGLAAKFAVIGEPIVIGIAAATGFVETEVGVEKSITGDTQAERKHGSTAALDGALNELFAVGGGTERGSTIERPTTIPIRQEMFADGQQAQVIDHPLSASAYTLPRANGYDLVDRNQVYRYLDNRPGELTNLESAAHTAPLEGFEAFCPSPVPSGRVRRGANEECFAKVIANVPEAERPLQALEHVRLFPSKAGLFKRERTVVFEKRLHKLIEGETGAQLVPVNNGERITYRSQVQGQIIADPGFGFYAGADERAFAEDTRVVKLNSISKASDDQRQVRGVVVHSGSQQYLVVEADTAEFYYAPLGSAQTGDISFKKCGPLEMGLAQGYRQFLSAHHAVPAVEADFIALPTLKKAYKQLKQFGFRETEINELKQQCKGMSPEQKREVVYQLQQANAILKPDVALRPRRVTPLQTPPDFVRWPARQQNQFYAQQAKDAVNQALKATGLGPGNLVRSTTDMARADAATITLGWLRRTTSLKAPHAGDMIMKTGAGNCGEMAILARDILTKSGARAAEWHVGDAHAFAVVGGPTGDVKPTVDFSEPSWANAWVVDPWADIACPAPEYMAQLKATMAKWDKAGWKIREGIKRDMSPLDPDWLDRLVNQPKQPYASQIEPAKPTSVRLPLRPANTVQVAMGESTTLKTGDEALATRSLTDCSAIAVLSDWDGARYRSRTLMHLTGSNLELGLRGDAQALLDKLQASLNNGGRVILVGGISSDSLQGMATTIGQSFQGGQPLRDLLQPRPGVSVTLASSLGITVNADGTFELLEGTGKGIFTVDQVREIFNRID</sequence>
<feature type="domain" description="Dermonecrotic toxin N-terminal" evidence="1">
    <location>
        <begin position="62"/>
        <end position="355"/>
    </location>
</feature>
<organism evidence="2 3">
    <name type="scientific">Pseudomonas khavaziana</name>
    <dbReference type="NCBI Taxonomy" id="2842351"/>
    <lineage>
        <taxon>Bacteria</taxon>
        <taxon>Pseudomonadati</taxon>
        <taxon>Pseudomonadota</taxon>
        <taxon>Gammaproteobacteria</taxon>
        <taxon>Pseudomonadales</taxon>
        <taxon>Pseudomonadaceae</taxon>
        <taxon>Pseudomonas</taxon>
    </lineage>
</organism>
<gene>
    <name evidence="2" type="ORF">QYQ93_13665</name>
</gene>
<dbReference type="RefSeq" id="WP_338477198.1">
    <property type="nucleotide sequence ID" value="NZ_CP129946.1"/>
</dbReference>
<reference evidence="2 3" key="1">
    <citation type="submission" date="2023-07" db="EMBL/GenBank/DDBJ databases">
        <title>Plant endophyte Pseudomonas khavaziana can be used to control wheat stem rot.</title>
        <authorList>
            <person name="Guo S."/>
            <person name="Shen X."/>
        </authorList>
    </citation>
    <scope>NUCLEOTIDE SEQUENCE [LARGE SCALE GENOMIC DNA]</scope>
    <source>
        <strain evidence="2 3">SR9</strain>
    </source>
</reference>
<accession>A0ABZ2DLK0</accession>
<name>A0ABZ2DLK0_9PSED</name>
<evidence type="ECO:0000259" key="1">
    <source>
        <dbReference type="Pfam" id="PF20178"/>
    </source>
</evidence>